<sequence>MAQLKGEVRQLQTEVSIEKKQREDLQLRLSAKKEELEVEFAAKREELEADDKSRVSPCDCSERLPFVDISIRMDQFLYFVCPVQSFFLTPHLHHPASCLDPDSE</sequence>
<reference evidence="2 3" key="1">
    <citation type="journal article" date="2018" name="PLoS Genet.">
        <title>Population sequencing reveals clonal diversity and ancestral inbreeding in the grapevine cultivar Chardonnay.</title>
        <authorList>
            <person name="Roach M.J."/>
            <person name="Johnson D.L."/>
            <person name="Bohlmann J."/>
            <person name="van Vuuren H.J."/>
            <person name="Jones S.J."/>
            <person name="Pretorius I.S."/>
            <person name="Schmidt S.A."/>
            <person name="Borneman A.R."/>
        </authorList>
    </citation>
    <scope>NUCLEOTIDE SEQUENCE [LARGE SCALE GENOMIC DNA]</scope>
    <source>
        <strain evidence="3">cv. Chardonnay</strain>
        <tissue evidence="2">Leaf</tissue>
    </source>
</reference>
<dbReference type="EMBL" id="QGNW01002316">
    <property type="protein sequence ID" value="RVW21073.1"/>
    <property type="molecule type" value="Genomic_DNA"/>
</dbReference>
<name>A0A438CCU3_VITVI</name>
<comment type="caution">
    <text evidence="2">The sequence shown here is derived from an EMBL/GenBank/DDBJ whole genome shotgun (WGS) entry which is preliminary data.</text>
</comment>
<proteinExistence type="predicted"/>
<accession>A0A438CCU3</accession>
<keyword evidence="1" id="KW-0175">Coiled coil</keyword>
<dbReference type="Proteomes" id="UP000288805">
    <property type="component" value="Unassembled WGS sequence"/>
</dbReference>
<protein>
    <submittedName>
        <fullName evidence="2">Uncharacterized protein</fullName>
    </submittedName>
</protein>
<organism evidence="2 3">
    <name type="scientific">Vitis vinifera</name>
    <name type="common">Grape</name>
    <dbReference type="NCBI Taxonomy" id="29760"/>
    <lineage>
        <taxon>Eukaryota</taxon>
        <taxon>Viridiplantae</taxon>
        <taxon>Streptophyta</taxon>
        <taxon>Embryophyta</taxon>
        <taxon>Tracheophyta</taxon>
        <taxon>Spermatophyta</taxon>
        <taxon>Magnoliopsida</taxon>
        <taxon>eudicotyledons</taxon>
        <taxon>Gunneridae</taxon>
        <taxon>Pentapetalae</taxon>
        <taxon>rosids</taxon>
        <taxon>Vitales</taxon>
        <taxon>Vitaceae</taxon>
        <taxon>Viteae</taxon>
        <taxon>Vitis</taxon>
    </lineage>
</organism>
<dbReference type="AlphaFoldDB" id="A0A438CCU3"/>
<evidence type="ECO:0000256" key="1">
    <source>
        <dbReference type="SAM" id="Coils"/>
    </source>
</evidence>
<evidence type="ECO:0000313" key="2">
    <source>
        <dbReference type="EMBL" id="RVW21073.1"/>
    </source>
</evidence>
<gene>
    <name evidence="2" type="ORF">CK203_107535</name>
</gene>
<feature type="coiled-coil region" evidence="1">
    <location>
        <begin position="1"/>
        <end position="35"/>
    </location>
</feature>
<evidence type="ECO:0000313" key="3">
    <source>
        <dbReference type="Proteomes" id="UP000288805"/>
    </source>
</evidence>